<dbReference type="AlphaFoldDB" id="A0A0A9B7G2"/>
<evidence type="ECO:0000313" key="1">
    <source>
        <dbReference type="EMBL" id="JAD59296.1"/>
    </source>
</evidence>
<accession>A0A0A9B7G2</accession>
<name>A0A0A9B7G2_ARUDO</name>
<proteinExistence type="predicted"/>
<reference evidence="1" key="2">
    <citation type="journal article" date="2015" name="Data Brief">
        <title>Shoot transcriptome of the giant reed, Arundo donax.</title>
        <authorList>
            <person name="Barrero R.A."/>
            <person name="Guerrero F.D."/>
            <person name="Moolhuijzen P."/>
            <person name="Goolsby J.A."/>
            <person name="Tidwell J."/>
            <person name="Bellgard S.E."/>
            <person name="Bellgard M.I."/>
        </authorList>
    </citation>
    <scope>NUCLEOTIDE SEQUENCE</scope>
    <source>
        <tissue evidence="1">Shoot tissue taken approximately 20 cm above the soil surface</tissue>
    </source>
</reference>
<protein>
    <submittedName>
        <fullName evidence="1">Uncharacterized protein</fullName>
    </submittedName>
</protein>
<organism evidence="1">
    <name type="scientific">Arundo donax</name>
    <name type="common">Giant reed</name>
    <name type="synonym">Donax arundinaceus</name>
    <dbReference type="NCBI Taxonomy" id="35708"/>
    <lineage>
        <taxon>Eukaryota</taxon>
        <taxon>Viridiplantae</taxon>
        <taxon>Streptophyta</taxon>
        <taxon>Embryophyta</taxon>
        <taxon>Tracheophyta</taxon>
        <taxon>Spermatophyta</taxon>
        <taxon>Magnoliopsida</taxon>
        <taxon>Liliopsida</taxon>
        <taxon>Poales</taxon>
        <taxon>Poaceae</taxon>
        <taxon>PACMAD clade</taxon>
        <taxon>Arundinoideae</taxon>
        <taxon>Arundineae</taxon>
        <taxon>Arundo</taxon>
    </lineage>
</organism>
<sequence>MFDWSFFMRDCESPSAAVFVIDGQEPL</sequence>
<dbReference type="EMBL" id="GBRH01238599">
    <property type="protein sequence ID" value="JAD59296.1"/>
    <property type="molecule type" value="Transcribed_RNA"/>
</dbReference>
<reference evidence="1" key="1">
    <citation type="submission" date="2014-09" db="EMBL/GenBank/DDBJ databases">
        <authorList>
            <person name="Magalhaes I.L.F."/>
            <person name="Oliveira U."/>
            <person name="Santos F.R."/>
            <person name="Vidigal T.H.D.A."/>
            <person name="Brescovit A.D."/>
            <person name="Santos A.J."/>
        </authorList>
    </citation>
    <scope>NUCLEOTIDE SEQUENCE</scope>
    <source>
        <tissue evidence="1">Shoot tissue taken approximately 20 cm above the soil surface</tissue>
    </source>
</reference>